<keyword evidence="7" id="KW-0406">Ion transport</keyword>
<feature type="transmembrane region" description="Helical" evidence="10">
    <location>
        <begin position="143"/>
        <end position="167"/>
    </location>
</feature>
<comment type="similarity">
    <text evidence="2">Belongs to the cation diffusion facilitator (CDF) transporter (TC 2.A.4) family. SLC30A subfamily.</text>
</comment>
<evidence type="ECO:0000259" key="12">
    <source>
        <dbReference type="Pfam" id="PF16916"/>
    </source>
</evidence>
<accession>A0A1D7TMR4</accession>
<evidence type="ECO:0000256" key="1">
    <source>
        <dbReference type="ARBA" id="ARBA00004141"/>
    </source>
</evidence>
<keyword evidence="5" id="KW-0862">Zinc</keyword>
<evidence type="ECO:0000256" key="8">
    <source>
        <dbReference type="ARBA" id="ARBA00023136"/>
    </source>
</evidence>
<reference evidence="14" key="1">
    <citation type="submission" date="2016-08" db="EMBL/GenBank/DDBJ databases">
        <title>Complete genome sequence of the organohalide-respiring Epsilonproteobacterium Sulfurospirillum halorespirans.</title>
        <authorList>
            <person name="Goris T."/>
            <person name="Zimmermann J."/>
            <person name="Schenz B."/>
            <person name="Lemos M."/>
            <person name="Hackermueller J."/>
            <person name="Diekert G."/>
        </authorList>
    </citation>
    <scope>NUCLEOTIDE SEQUENCE [LARGE SCALE GENOMIC DNA]</scope>
    <source>
        <strain>DSM 13726</strain>
        <strain evidence="14">PCE-M2</strain>
    </source>
</reference>
<feature type="compositionally biased region" description="Basic residues" evidence="9">
    <location>
        <begin position="26"/>
        <end position="35"/>
    </location>
</feature>
<keyword evidence="14" id="KW-1185">Reference proteome</keyword>
<evidence type="ECO:0000313" key="13">
    <source>
        <dbReference type="EMBL" id="AOO66289.1"/>
    </source>
</evidence>
<dbReference type="InterPro" id="IPR002524">
    <property type="entry name" value="Cation_efflux"/>
</dbReference>
<dbReference type="SUPFAM" id="SSF160240">
    <property type="entry name" value="Cation efflux protein cytoplasmic domain-like"/>
    <property type="match status" value="1"/>
</dbReference>
<dbReference type="STRING" id="1193502.SHALO_2530"/>
<feature type="domain" description="Cation efflux protein cytoplasmic" evidence="12">
    <location>
        <begin position="246"/>
        <end position="315"/>
    </location>
</feature>
<protein>
    <submittedName>
        <fullName evidence="13">Cobalt-zinc-cadmium resistance protein CzcD</fullName>
    </submittedName>
</protein>
<comment type="subcellular location">
    <subcellularLocation>
        <location evidence="1">Membrane</location>
        <topology evidence="1">Multi-pass membrane protein</topology>
    </subcellularLocation>
</comment>
<organism evidence="13 14">
    <name type="scientific">Sulfurospirillum halorespirans DSM 13726</name>
    <dbReference type="NCBI Taxonomy" id="1193502"/>
    <lineage>
        <taxon>Bacteria</taxon>
        <taxon>Pseudomonadati</taxon>
        <taxon>Campylobacterota</taxon>
        <taxon>Epsilonproteobacteria</taxon>
        <taxon>Campylobacterales</taxon>
        <taxon>Sulfurospirillaceae</taxon>
        <taxon>Sulfurospirillum</taxon>
    </lineage>
</organism>
<keyword evidence="8 10" id="KW-0472">Membrane</keyword>
<dbReference type="Proteomes" id="UP000094609">
    <property type="component" value="Chromosome"/>
</dbReference>
<dbReference type="GO" id="GO:0005385">
    <property type="term" value="F:zinc ion transmembrane transporter activity"/>
    <property type="evidence" value="ECO:0007669"/>
    <property type="project" value="TreeGrafter"/>
</dbReference>
<feature type="transmembrane region" description="Helical" evidence="10">
    <location>
        <begin position="206"/>
        <end position="225"/>
    </location>
</feature>
<dbReference type="PANTHER" id="PTHR11562">
    <property type="entry name" value="CATION EFFLUX PROTEIN/ ZINC TRANSPORTER"/>
    <property type="match status" value="1"/>
</dbReference>
<dbReference type="AlphaFoldDB" id="A0A1D7TMR4"/>
<dbReference type="PANTHER" id="PTHR11562:SF17">
    <property type="entry name" value="RE54080P-RELATED"/>
    <property type="match status" value="1"/>
</dbReference>
<feature type="transmembrane region" description="Helical" evidence="10">
    <location>
        <begin position="179"/>
        <end position="200"/>
    </location>
</feature>
<keyword evidence="5" id="KW-0864">Zinc transport</keyword>
<evidence type="ECO:0000256" key="10">
    <source>
        <dbReference type="SAM" id="Phobius"/>
    </source>
</evidence>
<dbReference type="NCBIfam" id="TIGR01297">
    <property type="entry name" value="CDF"/>
    <property type="match status" value="1"/>
</dbReference>
<feature type="domain" description="Cation efflux protein transmembrane" evidence="11">
    <location>
        <begin position="45"/>
        <end position="236"/>
    </location>
</feature>
<feature type="transmembrane region" description="Helical" evidence="10">
    <location>
        <begin position="106"/>
        <end position="131"/>
    </location>
</feature>
<name>A0A1D7TMR4_9BACT</name>
<evidence type="ECO:0000259" key="11">
    <source>
        <dbReference type="Pfam" id="PF01545"/>
    </source>
</evidence>
<feature type="transmembrane region" description="Helical" evidence="10">
    <location>
        <begin position="78"/>
        <end position="94"/>
    </location>
</feature>
<evidence type="ECO:0000256" key="5">
    <source>
        <dbReference type="ARBA" id="ARBA00022906"/>
    </source>
</evidence>
<dbReference type="Pfam" id="PF01545">
    <property type="entry name" value="Cation_efflux"/>
    <property type="match status" value="1"/>
</dbReference>
<dbReference type="InterPro" id="IPR050681">
    <property type="entry name" value="CDF/SLC30A"/>
</dbReference>
<gene>
    <name evidence="13" type="ORF">SHALO_2530</name>
</gene>
<dbReference type="KEGG" id="shal:SHALO_2530"/>
<evidence type="ECO:0000256" key="7">
    <source>
        <dbReference type="ARBA" id="ARBA00023065"/>
    </source>
</evidence>
<dbReference type="EMBL" id="CP017111">
    <property type="protein sequence ID" value="AOO66289.1"/>
    <property type="molecule type" value="Genomic_DNA"/>
</dbReference>
<dbReference type="PATRIC" id="fig|1193502.14.peg.2562"/>
<sequence>MATITSSFQSMHKHQPLKAKEEQHHHHDHTHAHHHGNSLSDQFLLKLSFGITFLVMIVEIVAGMYANSLALISDGIHMFTHAFALFLSLGALIIRTKKANAQKSFGYYRAEVLAAFVNGLIIAVSVVWIVYESIERLITPEAILSETTLMVAIVGLVVNIITGVVLYKADRENINIKSAFLHMLTDALSSVAIIIGAVIIYYTDFFLLDALLALFISMVILKWAWGLIHDSLHILLEGSPLDTTEIYTRLLQAFPFIASVYDMHCWEISHNYYCFSAHIKVHPFAHESHNDLLQKISSFLEKEFAIAHVTVQLEHEKASFKRVF</sequence>
<proteinExistence type="inferred from homology"/>
<dbReference type="GO" id="GO:0005886">
    <property type="term" value="C:plasma membrane"/>
    <property type="evidence" value="ECO:0007669"/>
    <property type="project" value="TreeGrafter"/>
</dbReference>
<keyword evidence="4 10" id="KW-0812">Transmembrane</keyword>
<dbReference type="InterPro" id="IPR027469">
    <property type="entry name" value="Cation_efflux_TMD_sf"/>
</dbReference>
<keyword evidence="6 10" id="KW-1133">Transmembrane helix</keyword>
<dbReference type="InterPro" id="IPR036837">
    <property type="entry name" value="Cation_efflux_CTD_sf"/>
</dbReference>
<dbReference type="InterPro" id="IPR058533">
    <property type="entry name" value="Cation_efflux_TM"/>
</dbReference>
<dbReference type="Pfam" id="PF16916">
    <property type="entry name" value="ZT_dimer"/>
    <property type="match status" value="1"/>
</dbReference>
<evidence type="ECO:0000256" key="3">
    <source>
        <dbReference type="ARBA" id="ARBA00022448"/>
    </source>
</evidence>
<feature type="region of interest" description="Disordered" evidence="9">
    <location>
        <begin position="1"/>
        <end position="35"/>
    </location>
</feature>
<feature type="compositionally biased region" description="Polar residues" evidence="9">
    <location>
        <begin position="1"/>
        <end position="10"/>
    </location>
</feature>
<dbReference type="InterPro" id="IPR027470">
    <property type="entry name" value="Cation_efflux_CTD"/>
</dbReference>
<evidence type="ECO:0000313" key="14">
    <source>
        <dbReference type="Proteomes" id="UP000094609"/>
    </source>
</evidence>
<keyword evidence="3" id="KW-0813">Transport</keyword>
<dbReference type="SUPFAM" id="SSF161111">
    <property type="entry name" value="Cation efflux protein transmembrane domain-like"/>
    <property type="match status" value="1"/>
</dbReference>
<evidence type="ECO:0000256" key="2">
    <source>
        <dbReference type="ARBA" id="ARBA00008873"/>
    </source>
</evidence>
<evidence type="ECO:0000256" key="4">
    <source>
        <dbReference type="ARBA" id="ARBA00022692"/>
    </source>
</evidence>
<evidence type="ECO:0000256" key="6">
    <source>
        <dbReference type="ARBA" id="ARBA00022989"/>
    </source>
</evidence>
<dbReference type="Gene3D" id="1.20.1510.10">
    <property type="entry name" value="Cation efflux protein transmembrane domain"/>
    <property type="match status" value="1"/>
</dbReference>
<feature type="transmembrane region" description="Helical" evidence="10">
    <location>
        <begin position="43"/>
        <end position="66"/>
    </location>
</feature>
<dbReference type="RefSeq" id="WP_084010932.1">
    <property type="nucleotide sequence ID" value="NZ_CP017111.1"/>
</dbReference>
<evidence type="ECO:0000256" key="9">
    <source>
        <dbReference type="SAM" id="MobiDB-lite"/>
    </source>
</evidence>